<sequence>MAGERPRRGRQSQQGANARWVRSFALPLIVVLAAVGLSAVDIVKELDARAQKQNESAGKGTPVTTACAVPDGAQLVPDQGALFGVNLDLDSKALGEYARDLGRGPAVSVSFTGFPYTAQEKTDLQRAVSQIRVDGQMMLLTLEPMKGLDAVTSEAAEALAEDLAAFNADGVPVIVRFAHEMNGSWYPWSQQPARYITAFQTVAAAVHAHAPGSAMMWAPNYGGGYPFAGGRFEAEPGSVDFTALDTDADGALTLSDDPYAPYYPGDTAVDWVGMSLYHWGSAHPWGENELPEAGKFADQLTGNYSGANGDESRLPDFYQVYGGRHGKPIAIPETAAFFAPATGGETELAIKQAWWEQLFSPETAAQFPQVKMINWFEWDKNETEVGGRVNWTVTDTPQVREAFTAALPDWIHFASSGACASRSS</sequence>
<dbReference type="Pfam" id="PF02156">
    <property type="entry name" value="Glyco_hydro_26"/>
    <property type="match status" value="1"/>
</dbReference>
<keyword evidence="8" id="KW-1185">Reference proteome</keyword>
<keyword evidence="3 4" id="KW-0326">Glycosidase</keyword>
<evidence type="ECO:0000313" key="7">
    <source>
        <dbReference type="EMBL" id="TDK24077.1"/>
    </source>
</evidence>
<dbReference type="GO" id="GO:0006080">
    <property type="term" value="P:substituted mannan metabolic process"/>
    <property type="evidence" value="ECO:0007669"/>
    <property type="project" value="InterPro"/>
</dbReference>
<proteinExistence type="inferred from homology"/>
<keyword evidence="5" id="KW-0812">Transmembrane</keyword>
<feature type="transmembrane region" description="Helical" evidence="5">
    <location>
        <begin position="20"/>
        <end position="40"/>
    </location>
</feature>
<evidence type="ECO:0000256" key="4">
    <source>
        <dbReference type="PROSITE-ProRule" id="PRU01100"/>
    </source>
</evidence>
<comment type="similarity">
    <text evidence="1 4">Belongs to the glycosyl hydrolase 26 family.</text>
</comment>
<dbReference type="InterPro" id="IPR000805">
    <property type="entry name" value="Glyco_hydro_26"/>
</dbReference>
<organism evidence="7 8">
    <name type="scientific">Arthrobacter crusticola</name>
    <dbReference type="NCBI Taxonomy" id="2547960"/>
    <lineage>
        <taxon>Bacteria</taxon>
        <taxon>Bacillati</taxon>
        <taxon>Actinomycetota</taxon>
        <taxon>Actinomycetes</taxon>
        <taxon>Micrococcales</taxon>
        <taxon>Micrococcaceae</taxon>
        <taxon>Arthrobacter</taxon>
    </lineage>
</organism>
<name>A0A4R5TS16_9MICC</name>
<feature type="active site" description="Nucleophile" evidence="4">
    <location>
        <position position="333"/>
    </location>
</feature>
<feature type="active site" description="Proton donor" evidence="4">
    <location>
        <position position="180"/>
    </location>
</feature>
<dbReference type="InterPro" id="IPR022790">
    <property type="entry name" value="GH26_dom"/>
</dbReference>
<dbReference type="PANTHER" id="PTHR40079">
    <property type="entry name" value="MANNAN ENDO-1,4-BETA-MANNOSIDASE E-RELATED"/>
    <property type="match status" value="1"/>
</dbReference>
<gene>
    <name evidence="7" type="ORF">E2F48_14955</name>
</gene>
<dbReference type="PANTHER" id="PTHR40079:SF4">
    <property type="entry name" value="GH26 DOMAIN-CONTAINING PROTEIN-RELATED"/>
    <property type="match status" value="1"/>
</dbReference>
<dbReference type="OrthoDB" id="9816550at2"/>
<dbReference type="Proteomes" id="UP000295411">
    <property type="component" value="Unassembled WGS sequence"/>
</dbReference>
<keyword evidence="2 4" id="KW-0378">Hydrolase</keyword>
<dbReference type="SUPFAM" id="SSF51445">
    <property type="entry name" value="(Trans)glycosidases"/>
    <property type="match status" value="1"/>
</dbReference>
<dbReference type="Gene3D" id="3.20.20.80">
    <property type="entry name" value="Glycosidases"/>
    <property type="match status" value="1"/>
</dbReference>
<evidence type="ECO:0000256" key="5">
    <source>
        <dbReference type="SAM" id="Phobius"/>
    </source>
</evidence>
<reference evidence="7 8" key="1">
    <citation type="submission" date="2019-03" db="EMBL/GenBank/DDBJ databases">
        <title>Arthrobacter sp. nov., an bacterium isolated from biocrust in Mu Us Desert.</title>
        <authorList>
            <person name="Lixiong L."/>
        </authorList>
    </citation>
    <scope>NUCLEOTIDE SEQUENCE [LARGE SCALE GENOMIC DNA]</scope>
    <source>
        <strain evidence="7 8">SLN-3</strain>
    </source>
</reference>
<accession>A0A4R5TS16</accession>
<comment type="caution">
    <text evidence="7">The sequence shown here is derived from an EMBL/GenBank/DDBJ whole genome shotgun (WGS) entry which is preliminary data.</text>
</comment>
<evidence type="ECO:0000256" key="1">
    <source>
        <dbReference type="ARBA" id="ARBA00007754"/>
    </source>
</evidence>
<dbReference type="PROSITE" id="PS51764">
    <property type="entry name" value="GH26"/>
    <property type="match status" value="1"/>
</dbReference>
<keyword evidence="5" id="KW-1133">Transmembrane helix</keyword>
<evidence type="ECO:0000313" key="8">
    <source>
        <dbReference type="Proteomes" id="UP000295411"/>
    </source>
</evidence>
<dbReference type="GO" id="GO:0016985">
    <property type="term" value="F:mannan endo-1,4-beta-mannosidase activity"/>
    <property type="evidence" value="ECO:0007669"/>
    <property type="project" value="InterPro"/>
</dbReference>
<evidence type="ECO:0000259" key="6">
    <source>
        <dbReference type="PROSITE" id="PS51764"/>
    </source>
</evidence>
<feature type="domain" description="GH26" evidence="6">
    <location>
        <begin position="37"/>
        <end position="403"/>
    </location>
</feature>
<dbReference type="AlphaFoldDB" id="A0A4R5TS16"/>
<evidence type="ECO:0000256" key="3">
    <source>
        <dbReference type="ARBA" id="ARBA00023295"/>
    </source>
</evidence>
<protein>
    <recommendedName>
        <fullName evidence="6">GH26 domain-containing protein</fullName>
    </recommendedName>
</protein>
<dbReference type="InterPro" id="IPR017853">
    <property type="entry name" value="GH"/>
</dbReference>
<evidence type="ECO:0000256" key="2">
    <source>
        <dbReference type="ARBA" id="ARBA00022801"/>
    </source>
</evidence>
<dbReference type="EMBL" id="SMTK01000005">
    <property type="protein sequence ID" value="TDK24077.1"/>
    <property type="molecule type" value="Genomic_DNA"/>
</dbReference>
<keyword evidence="5" id="KW-0472">Membrane</keyword>